<feature type="domain" description="ACT" evidence="9">
    <location>
        <begin position="194"/>
        <end position="271"/>
    </location>
</feature>
<name>A0A328Q4J6_9EURY</name>
<protein>
    <recommendedName>
        <fullName evidence="2">prephenate dehydratase</fullName>
        <ecNumber evidence="2">4.2.1.51</ecNumber>
    </recommendedName>
</protein>
<keyword evidence="4" id="KW-0057">Aromatic amino acid biosynthesis</keyword>
<dbReference type="GO" id="GO:0005737">
    <property type="term" value="C:cytoplasm"/>
    <property type="evidence" value="ECO:0007669"/>
    <property type="project" value="TreeGrafter"/>
</dbReference>
<dbReference type="Proteomes" id="UP000248557">
    <property type="component" value="Unassembled WGS sequence"/>
</dbReference>
<dbReference type="PROSITE" id="PS00858">
    <property type="entry name" value="PREPHENATE_DEHYDR_2"/>
    <property type="match status" value="1"/>
</dbReference>
<accession>A0A328Q4J6</accession>
<dbReference type="GeneID" id="3855901"/>
<gene>
    <name evidence="10" type="ORF">CA615_07080</name>
</gene>
<comment type="catalytic activity">
    <reaction evidence="7">
        <text>prephenate + H(+) = 3-phenylpyruvate + CO2 + H2O</text>
        <dbReference type="Rhea" id="RHEA:21648"/>
        <dbReference type="ChEBI" id="CHEBI:15377"/>
        <dbReference type="ChEBI" id="CHEBI:15378"/>
        <dbReference type="ChEBI" id="CHEBI:16526"/>
        <dbReference type="ChEBI" id="CHEBI:18005"/>
        <dbReference type="ChEBI" id="CHEBI:29934"/>
        <dbReference type="EC" id="4.2.1.51"/>
    </reaction>
</comment>
<dbReference type="GO" id="GO:0009094">
    <property type="term" value="P:L-phenylalanine biosynthetic process"/>
    <property type="evidence" value="ECO:0007669"/>
    <property type="project" value="UniProtKB-KW"/>
</dbReference>
<proteinExistence type="predicted"/>
<sequence>MNKNKQVGYLGPEGTFSQQAALSIVEDNMEIIPYPNILNIFESLEKNEIDEAIVPIENSTEGSVLVTLDALVYFNIKIKGELELPINHDLLVQKGKTLKDISVICSHQQPIAQCRHYINKLGKQVHTMSSTANAARYVTEIATAAVIGNEILSKKYDLEILDENIQDYPNNVTRFVILANHDQKESTGHDKTSIIISLNGDKPGGLCEILYEFVKENINLTKIESRPSKQGMGKYLFFIDMEGHRLDSNISKTLTIIKKKVKMFKLLGSYKTVEGALK</sequence>
<evidence type="ECO:0000313" key="11">
    <source>
        <dbReference type="Proteomes" id="UP000248557"/>
    </source>
</evidence>
<dbReference type="OMA" id="PLMIYRE"/>
<keyword evidence="3" id="KW-0028">Amino-acid biosynthesis</keyword>
<comment type="caution">
    <text evidence="10">The sequence shown here is derived from an EMBL/GenBank/DDBJ whole genome shotgun (WGS) entry which is preliminary data.</text>
</comment>
<dbReference type="SUPFAM" id="SSF53850">
    <property type="entry name" value="Periplasmic binding protein-like II"/>
    <property type="match status" value="1"/>
</dbReference>
<dbReference type="PROSITE" id="PS51671">
    <property type="entry name" value="ACT"/>
    <property type="match status" value="1"/>
</dbReference>
<evidence type="ECO:0000256" key="3">
    <source>
        <dbReference type="ARBA" id="ARBA00022605"/>
    </source>
</evidence>
<dbReference type="GO" id="GO:0004664">
    <property type="term" value="F:prephenate dehydratase activity"/>
    <property type="evidence" value="ECO:0007669"/>
    <property type="project" value="UniProtKB-EC"/>
</dbReference>
<feature type="domain" description="Prephenate dehydratase" evidence="8">
    <location>
        <begin position="6"/>
        <end position="180"/>
    </location>
</feature>
<dbReference type="EMBL" id="NGJK01000088">
    <property type="protein sequence ID" value="RAP02496.1"/>
    <property type="molecule type" value="Genomic_DNA"/>
</dbReference>
<dbReference type="Gene3D" id="3.30.70.260">
    <property type="match status" value="1"/>
</dbReference>
<dbReference type="InterPro" id="IPR018528">
    <property type="entry name" value="Preph_deHydtase_CS"/>
</dbReference>
<evidence type="ECO:0000259" key="8">
    <source>
        <dbReference type="PROSITE" id="PS51171"/>
    </source>
</evidence>
<dbReference type="PROSITE" id="PS00857">
    <property type="entry name" value="PREPHENATE_DEHYDR_1"/>
    <property type="match status" value="1"/>
</dbReference>
<evidence type="ECO:0000256" key="7">
    <source>
        <dbReference type="ARBA" id="ARBA00047848"/>
    </source>
</evidence>
<evidence type="ECO:0000313" key="10">
    <source>
        <dbReference type="EMBL" id="RAP02496.1"/>
    </source>
</evidence>
<evidence type="ECO:0000259" key="9">
    <source>
        <dbReference type="PROSITE" id="PS51671"/>
    </source>
</evidence>
<evidence type="ECO:0000256" key="2">
    <source>
        <dbReference type="ARBA" id="ARBA00013147"/>
    </source>
</evidence>
<dbReference type="NCBIfam" id="NF008865">
    <property type="entry name" value="PRK11898.1"/>
    <property type="match status" value="1"/>
</dbReference>
<comment type="pathway">
    <text evidence="1">Amino-acid biosynthesis; L-phenylalanine biosynthesis; phenylpyruvate from prephenate: step 1/1.</text>
</comment>
<evidence type="ECO:0000256" key="5">
    <source>
        <dbReference type="ARBA" id="ARBA00023222"/>
    </source>
</evidence>
<evidence type="ECO:0000256" key="6">
    <source>
        <dbReference type="ARBA" id="ARBA00023239"/>
    </source>
</evidence>
<keyword evidence="5" id="KW-0584">Phenylalanine biosynthesis</keyword>
<organism evidence="10 11">
    <name type="scientific">Methanosphaera stadtmanae</name>
    <dbReference type="NCBI Taxonomy" id="2317"/>
    <lineage>
        <taxon>Archaea</taxon>
        <taxon>Methanobacteriati</taxon>
        <taxon>Methanobacteriota</taxon>
        <taxon>Methanomada group</taxon>
        <taxon>Methanobacteria</taxon>
        <taxon>Methanobacteriales</taxon>
        <taxon>Methanobacteriaceae</taxon>
        <taxon>Methanosphaera</taxon>
    </lineage>
</organism>
<dbReference type="PROSITE" id="PS51171">
    <property type="entry name" value="PREPHENATE_DEHYDR_3"/>
    <property type="match status" value="1"/>
</dbReference>
<dbReference type="Pfam" id="PF00800">
    <property type="entry name" value="PDT"/>
    <property type="match status" value="1"/>
</dbReference>
<dbReference type="AlphaFoldDB" id="A0A328Q4J6"/>
<dbReference type="FunFam" id="3.30.70.260:FF:000012">
    <property type="entry name" value="Prephenate dehydratase"/>
    <property type="match status" value="1"/>
</dbReference>
<dbReference type="InterPro" id="IPR045865">
    <property type="entry name" value="ACT-like_dom_sf"/>
</dbReference>
<dbReference type="SUPFAM" id="SSF55021">
    <property type="entry name" value="ACT-like"/>
    <property type="match status" value="1"/>
</dbReference>
<dbReference type="CDD" id="cd04905">
    <property type="entry name" value="ACT_CM-PDT"/>
    <property type="match status" value="1"/>
</dbReference>
<dbReference type="EC" id="4.2.1.51" evidence="2"/>
<dbReference type="InterPro" id="IPR001086">
    <property type="entry name" value="Preph_deHydtase"/>
</dbReference>
<keyword evidence="6" id="KW-0456">Lyase</keyword>
<reference evidence="10 11" key="1">
    <citation type="submission" date="2017-05" db="EMBL/GenBank/DDBJ databases">
        <title>Host range expansion of the Methanosphaera genus to humans and monogastric animals involves recent and extensive reduction in genome content.</title>
        <authorList>
            <person name="Hoedt E.C."/>
            <person name="Volmer J.G."/>
            <person name="Parks D.H."/>
            <person name="Rosewarne C.P."/>
            <person name="Denman S.E."/>
            <person name="Mcsweeney C.S."/>
            <person name="O Cuiv P."/>
            <person name="Hugenholtz P."/>
            <person name="Tyson G.W."/>
            <person name="Morrison M."/>
        </authorList>
    </citation>
    <scope>NUCLEOTIDE SEQUENCE [LARGE SCALE GENOMIC DNA]</scope>
    <source>
        <strain evidence="10 11">PA5</strain>
    </source>
</reference>
<dbReference type="PANTHER" id="PTHR21022">
    <property type="entry name" value="PREPHENATE DEHYDRATASE P PROTEIN"/>
    <property type="match status" value="1"/>
</dbReference>
<dbReference type="PANTHER" id="PTHR21022:SF19">
    <property type="entry name" value="PREPHENATE DEHYDRATASE-RELATED"/>
    <property type="match status" value="1"/>
</dbReference>
<dbReference type="Gene3D" id="3.40.190.10">
    <property type="entry name" value="Periplasmic binding protein-like II"/>
    <property type="match status" value="2"/>
</dbReference>
<dbReference type="CDD" id="cd13633">
    <property type="entry name" value="PBP2_Sa-PDT_like"/>
    <property type="match status" value="1"/>
</dbReference>
<dbReference type="RefSeq" id="WP_011406997.1">
    <property type="nucleotide sequence ID" value="NZ_CAUHHK010000011.1"/>
</dbReference>
<evidence type="ECO:0000256" key="1">
    <source>
        <dbReference type="ARBA" id="ARBA00004741"/>
    </source>
</evidence>
<dbReference type="InterPro" id="IPR002912">
    <property type="entry name" value="ACT_dom"/>
</dbReference>
<dbReference type="Pfam" id="PF01842">
    <property type="entry name" value="ACT"/>
    <property type="match status" value="1"/>
</dbReference>
<evidence type="ECO:0000256" key="4">
    <source>
        <dbReference type="ARBA" id="ARBA00023141"/>
    </source>
</evidence>